<protein>
    <submittedName>
        <fullName evidence="3">Uncharacterized protein</fullName>
    </submittedName>
</protein>
<proteinExistence type="predicted"/>
<keyword evidence="1" id="KW-0812">Transmembrane</keyword>
<keyword evidence="4" id="KW-1185">Reference proteome</keyword>
<accession>A0A182SJK3</accession>
<keyword evidence="1" id="KW-1133">Transmembrane helix</keyword>
<reference evidence="4" key="1">
    <citation type="submission" date="2013-09" db="EMBL/GenBank/DDBJ databases">
        <title>The Genome Sequence of Anopheles maculatus species B.</title>
        <authorList>
            <consortium name="The Broad Institute Genomics Platform"/>
            <person name="Neafsey D.E."/>
            <person name="Besansky N."/>
            <person name="Howell P."/>
            <person name="Walton C."/>
            <person name="Young S.K."/>
            <person name="Zeng Q."/>
            <person name="Gargeya S."/>
            <person name="Fitzgerald M."/>
            <person name="Haas B."/>
            <person name="Abouelleil A."/>
            <person name="Allen A.W."/>
            <person name="Alvarado L."/>
            <person name="Arachchi H.M."/>
            <person name="Berlin A.M."/>
            <person name="Chapman S.B."/>
            <person name="Gainer-Dewar J."/>
            <person name="Goldberg J."/>
            <person name="Griggs A."/>
            <person name="Gujja S."/>
            <person name="Hansen M."/>
            <person name="Howarth C."/>
            <person name="Imamovic A."/>
            <person name="Ireland A."/>
            <person name="Larimer J."/>
            <person name="McCowan C."/>
            <person name="Murphy C."/>
            <person name="Pearson M."/>
            <person name="Poon T.W."/>
            <person name="Priest M."/>
            <person name="Roberts A."/>
            <person name="Saif S."/>
            <person name="Shea T."/>
            <person name="Sisk P."/>
            <person name="Sykes S."/>
            <person name="Wortman J."/>
            <person name="Nusbaum C."/>
            <person name="Birren B."/>
        </authorList>
    </citation>
    <scope>NUCLEOTIDE SEQUENCE [LARGE SCALE GENOMIC DNA]</scope>
    <source>
        <strain evidence="4">maculatus3</strain>
    </source>
</reference>
<keyword evidence="2" id="KW-0732">Signal</keyword>
<evidence type="ECO:0000256" key="2">
    <source>
        <dbReference type="SAM" id="SignalP"/>
    </source>
</evidence>
<evidence type="ECO:0000313" key="3">
    <source>
        <dbReference type="EnsemblMetazoa" id="AMAM008040-PA"/>
    </source>
</evidence>
<dbReference type="VEuPathDB" id="VectorBase:AMAM008040"/>
<name>A0A182SJK3_9DIPT</name>
<keyword evidence="1" id="KW-0472">Membrane</keyword>
<reference evidence="3" key="2">
    <citation type="submission" date="2020-05" db="UniProtKB">
        <authorList>
            <consortium name="EnsemblMetazoa"/>
        </authorList>
    </citation>
    <scope>IDENTIFICATION</scope>
    <source>
        <strain evidence="3">maculatus3</strain>
    </source>
</reference>
<feature type="chain" id="PRO_5008135869" evidence="2">
    <location>
        <begin position="33"/>
        <end position="226"/>
    </location>
</feature>
<dbReference type="AlphaFoldDB" id="A0A182SJK3"/>
<dbReference type="Proteomes" id="UP000075901">
    <property type="component" value="Unassembled WGS sequence"/>
</dbReference>
<dbReference type="EnsemblMetazoa" id="AMAM008040-RA">
    <property type="protein sequence ID" value="AMAM008040-PA"/>
    <property type="gene ID" value="AMAM008040"/>
</dbReference>
<feature type="transmembrane region" description="Helical" evidence="1">
    <location>
        <begin position="135"/>
        <end position="155"/>
    </location>
</feature>
<organism evidence="3 4">
    <name type="scientific">Anopheles maculatus</name>
    <dbReference type="NCBI Taxonomy" id="74869"/>
    <lineage>
        <taxon>Eukaryota</taxon>
        <taxon>Metazoa</taxon>
        <taxon>Ecdysozoa</taxon>
        <taxon>Arthropoda</taxon>
        <taxon>Hexapoda</taxon>
        <taxon>Insecta</taxon>
        <taxon>Pterygota</taxon>
        <taxon>Neoptera</taxon>
        <taxon>Endopterygota</taxon>
        <taxon>Diptera</taxon>
        <taxon>Nematocera</taxon>
        <taxon>Culicoidea</taxon>
        <taxon>Culicidae</taxon>
        <taxon>Anophelinae</taxon>
        <taxon>Anopheles</taxon>
        <taxon>Anopheles maculatus group</taxon>
    </lineage>
</organism>
<evidence type="ECO:0000256" key="1">
    <source>
        <dbReference type="SAM" id="Phobius"/>
    </source>
</evidence>
<sequence length="226" mass="24416">MVTIRRLSRPMALGTVLVLLLVTVGLHPAVHGANAENHTTTSHRPNELEEFESALTDYVGDWFSRNSKDLIESAFVDRRPAGSANASTALSNFDRAVIKGVARFLGTAADVAQSRASAKAPESGRLFFFKGMKKLLWPVMIGLQIVKTVLVMMFLPSIIGSLGKIVGKAGLSSVSGLSHPAQTVDDLDFKDTTSYNADHDFGMNDGHGYLPSDGTLGREWQLDIQS</sequence>
<feature type="signal peptide" evidence="2">
    <location>
        <begin position="1"/>
        <end position="32"/>
    </location>
</feature>
<evidence type="ECO:0000313" key="4">
    <source>
        <dbReference type="Proteomes" id="UP000075901"/>
    </source>
</evidence>